<comment type="caution">
    <text evidence="1">The sequence shown here is derived from an EMBL/GenBank/DDBJ whole genome shotgun (WGS) entry which is preliminary data.</text>
</comment>
<reference evidence="1 2" key="1">
    <citation type="journal article" date="2017" name="Curr. Biol.">
        <title>Genome architecture and evolution of a unichromosomal asexual nematode.</title>
        <authorList>
            <person name="Fradin H."/>
            <person name="Zegar C."/>
            <person name="Gutwein M."/>
            <person name="Lucas J."/>
            <person name="Kovtun M."/>
            <person name="Corcoran D."/>
            <person name="Baugh L.R."/>
            <person name="Kiontke K."/>
            <person name="Gunsalus K."/>
            <person name="Fitch D.H."/>
            <person name="Piano F."/>
        </authorList>
    </citation>
    <scope>NUCLEOTIDE SEQUENCE [LARGE SCALE GENOMIC DNA]</scope>
    <source>
        <strain evidence="1">PF1309</strain>
    </source>
</reference>
<dbReference type="OrthoDB" id="5876365at2759"/>
<organism evidence="1 2">
    <name type="scientific">Diploscapter pachys</name>
    <dbReference type="NCBI Taxonomy" id="2018661"/>
    <lineage>
        <taxon>Eukaryota</taxon>
        <taxon>Metazoa</taxon>
        <taxon>Ecdysozoa</taxon>
        <taxon>Nematoda</taxon>
        <taxon>Chromadorea</taxon>
        <taxon>Rhabditida</taxon>
        <taxon>Rhabditina</taxon>
        <taxon>Rhabditomorpha</taxon>
        <taxon>Rhabditoidea</taxon>
        <taxon>Rhabditidae</taxon>
        <taxon>Diploscapter</taxon>
    </lineage>
</organism>
<accession>A0A2A2KNW4</accession>
<evidence type="ECO:0000313" key="2">
    <source>
        <dbReference type="Proteomes" id="UP000218231"/>
    </source>
</evidence>
<proteinExistence type="predicted"/>
<keyword evidence="2" id="KW-1185">Reference proteome</keyword>
<sequence>MPTCSESSEKSSSEYANRKFGPESEWLNSIINGKTHNLFFVVVLKEGFSATLLNDLRYENSEKKIEIGDSLQIKVREILNIEPRHRTRHQVTACRLMPNFAENVSMGNRIVYFTTTARPMEIAADGNTMLLYNSIFGYFVDVNHVIPRKALQNVADVTFDFIVKPSPHDSRKTIFIPTSVVQIHSNYNRSLSASKGTNSSREDVEYHDEPYVSEYSILNWSDDKKLEFFDLVANFFQHSSVKYAAKVVDAKSLVKIEKFISTGP</sequence>
<dbReference type="EMBL" id="LIAE01008046">
    <property type="protein sequence ID" value="PAV75686.1"/>
    <property type="molecule type" value="Genomic_DNA"/>
</dbReference>
<name>A0A2A2KNW4_9BILA</name>
<dbReference type="AlphaFoldDB" id="A0A2A2KNW4"/>
<protein>
    <submittedName>
        <fullName evidence="1">Uncharacterized protein</fullName>
    </submittedName>
</protein>
<gene>
    <name evidence="1" type="ORF">WR25_15178</name>
</gene>
<evidence type="ECO:0000313" key="1">
    <source>
        <dbReference type="EMBL" id="PAV75686.1"/>
    </source>
</evidence>
<dbReference type="Proteomes" id="UP000218231">
    <property type="component" value="Unassembled WGS sequence"/>
</dbReference>